<evidence type="ECO:0000259" key="6">
    <source>
        <dbReference type="PROSITE" id="PS50943"/>
    </source>
</evidence>
<dbReference type="PROSITE" id="PS50943">
    <property type="entry name" value="HTH_CROC1"/>
    <property type="match status" value="1"/>
</dbReference>
<evidence type="ECO:0000313" key="8">
    <source>
        <dbReference type="EMBL" id="EUJ41889.1"/>
    </source>
</evidence>
<dbReference type="InterPro" id="IPR018392">
    <property type="entry name" value="LysM"/>
</dbReference>
<dbReference type="SMART" id="SM00257">
    <property type="entry name" value="LysM"/>
    <property type="match status" value="1"/>
</dbReference>
<dbReference type="Pfam" id="PF01832">
    <property type="entry name" value="Glucosaminidase"/>
    <property type="match status" value="1"/>
</dbReference>
<dbReference type="OrthoDB" id="977752at2"/>
<keyword evidence="1" id="KW-0929">Antimicrobial</keyword>
<evidence type="ECO:0000313" key="9">
    <source>
        <dbReference type="Proteomes" id="UP000019243"/>
    </source>
</evidence>
<evidence type="ECO:0000256" key="2">
    <source>
        <dbReference type="ARBA" id="ARBA00022638"/>
    </source>
</evidence>
<reference evidence="8 9" key="1">
    <citation type="submission" date="2012-12" db="EMBL/GenBank/DDBJ databases">
        <title>Novel taxa of Listeriaceae from agricultural environments in the United States.</title>
        <authorList>
            <person name="den Bakker H.C."/>
            <person name="Allred A."/>
            <person name="Warchocki S."/>
            <person name="Wright E.M."/>
            <person name="Burrell A."/>
            <person name="Nightingale K.K."/>
            <person name="Kephart D."/>
            <person name="Wiedmann M."/>
        </authorList>
    </citation>
    <scope>NUCLEOTIDE SEQUENCE [LARGE SCALE GENOMIC DNA]</scope>
    <source>
        <strain evidence="8 9">FSL F6-1037</strain>
    </source>
</reference>
<dbReference type="EMBL" id="AODH01000006">
    <property type="protein sequence ID" value="EUJ41889.1"/>
    <property type="molecule type" value="Genomic_DNA"/>
</dbReference>
<evidence type="ECO:0000256" key="5">
    <source>
        <dbReference type="SAM" id="SignalP"/>
    </source>
</evidence>
<evidence type="ECO:0000256" key="1">
    <source>
        <dbReference type="ARBA" id="ARBA00022529"/>
    </source>
</evidence>
<dbReference type="STRING" id="1265861.BCAMP_01875"/>
<dbReference type="SMART" id="SM00047">
    <property type="entry name" value="LYZ2"/>
    <property type="match status" value="1"/>
</dbReference>
<gene>
    <name evidence="8" type="ORF">BCAMP_01875</name>
</gene>
<dbReference type="Gene3D" id="1.10.530.10">
    <property type="match status" value="1"/>
</dbReference>
<dbReference type="Proteomes" id="UP000019243">
    <property type="component" value="Unassembled WGS sequence"/>
</dbReference>
<keyword evidence="9" id="KW-1185">Reference proteome</keyword>
<keyword evidence="3" id="KW-0378">Hydrolase</keyword>
<feature type="domain" description="LysM" evidence="7">
    <location>
        <begin position="30"/>
        <end position="78"/>
    </location>
</feature>
<keyword evidence="2" id="KW-0081">Bacteriolytic enzyme</keyword>
<dbReference type="InterPro" id="IPR051056">
    <property type="entry name" value="Glycosyl_Hydrolase_73"/>
</dbReference>
<protein>
    <recommendedName>
        <fullName evidence="4">Peptidoglycan hydrolase</fullName>
    </recommendedName>
</protein>
<comment type="caution">
    <text evidence="8">The sequence shown here is derived from an EMBL/GenBank/DDBJ whole genome shotgun (WGS) entry which is preliminary data.</text>
</comment>
<dbReference type="Gene3D" id="3.10.350.10">
    <property type="entry name" value="LysM domain"/>
    <property type="match status" value="1"/>
</dbReference>
<name>W7CQI8_9LIST</name>
<dbReference type="SUPFAM" id="SSF54106">
    <property type="entry name" value="LysM domain"/>
    <property type="match status" value="1"/>
</dbReference>
<organism evidence="8 9">
    <name type="scientific">Brochothrix campestris FSL F6-1037</name>
    <dbReference type="NCBI Taxonomy" id="1265861"/>
    <lineage>
        <taxon>Bacteria</taxon>
        <taxon>Bacillati</taxon>
        <taxon>Bacillota</taxon>
        <taxon>Bacilli</taxon>
        <taxon>Bacillales</taxon>
        <taxon>Listeriaceae</taxon>
        <taxon>Brochothrix</taxon>
    </lineage>
</organism>
<dbReference type="InterPro" id="IPR001387">
    <property type="entry name" value="Cro/C1-type_HTH"/>
</dbReference>
<dbReference type="GO" id="GO:0042742">
    <property type="term" value="P:defense response to bacterium"/>
    <property type="evidence" value="ECO:0007669"/>
    <property type="project" value="UniProtKB-KW"/>
</dbReference>
<dbReference type="PANTHER" id="PTHR33308">
    <property type="entry name" value="PEPTIDOGLYCAN HYDROLASE FLGJ"/>
    <property type="match status" value="1"/>
</dbReference>
<proteinExistence type="predicted"/>
<accession>W7CQI8</accession>
<evidence type="ECO:0000259" key="7">
    <source>
        <dbReference type="PROSITE" id="PS51782"/>
    </source>
</evidence>
<dbReference type="AlphaFoldDB" id="W7CQI8"/>
<feature type="signal peptide" evidence="5">
    <location>
        <begin position="1"/>
        <end position="24"/>
    </location>
</feature>
<evidence type="ECO:0000256" key="4">
    <source>
        <dbReference type="ARBA" id="ARBA00032108"/>
    </source>
</evidence>
<evidence type="ECO:0000256" key="3">
    <source>
        <dbReference type="ARBA" id="ARBA00022801"/>
    </source>
</evidence>
<sequence length="270" mass="28937">MKKTTIITGLSAIALSSVVPTASADTTTNDSYTVQAGDTLQKIAAKFGVTVDTLRANNQLGKYLTIGQKLIITQTSANFTDTSQALPSGSTAEFANALAATASQTNLSDHYFTSVMIAQAILESQSGRSGLAQNYNNYFGIKGAYEGQSINLSTQEEVKGSYTTINASFRVYPSPAASVQDYVDLFTRTSWASSHYAKFINAKTPAEATQALTGIYATDSAYGTKLLQLINTYQLEQYDTQAANNPNTTGDTTFTTYKVKDGDTLKKNCD</sequence>
<dbReference type="InterPro" id="IPR002901">
    <property type="entry name" value="MGlyc_endo_b_GlcNAc-like_dom"/>
</dbReference>
<dbReference type="PANTHER" id="PTHR33308:SF9">
    <property type="entry name" value="PEPTIDOGLYCAN HYDROLASE FLGJ"/>
    <property type="match status" value="1"/>
</dbReference>
<dbReference type="CDD" id="cd00118">
    <property type="entry name" value="LysM"/>
    <property type="match status" value="1"/>
</dbReference>
<dbReference type="GO" id="GO:0004040">
    <property type="term" value="F:amidase activity"/>
    <property type="evidence" value="ECO:0007669"/>
    <property type="project" value="InterPro"/>
</dbReference>
<dbReference type="InterPro" id="IPR036779">
    <property type="entry name" value="LysM_dom_sf"/>
</dbReference>
<dbReference type="GO" id="GO:0031640">
    <property type="term" value="P:killing of cells of another organism"/>
    <property type="evidence" value="ECO:0007669"/>
    <property type="project" value="UniProtKB-KW"/>
</dbReference>
<keyword evidence="5" id="KW-0732">Signal</keyword>
<dbReference type="Gene3D" id="4.10.80.30">
    <property type="entry name" value="DNA polymerase, domain 6"/>
    <property type="match status" value="1"/>
</dbReference>
<dbReference type="PROSITE" id="PS51782">
    <property type="entry name" value="LYSM"/>
    <property type="match status" value="1"/>
</dbReference>
<dbReference type="RefSeq" id="WP_051456796.1">
    <property type="nucleotide sequence ID" value="NZ_AODH01000006.1"/>
</dbReference>
<dbReference type="Pfam" id="PF01476">
    <property type="entry name" value="LysM"/>
    <property type="match status" value="1"/>
</dbReference>
<feature type="chain" id="PRO_5004890012" description="Peptidoglycan hydrolase" evidence="5">
    <location>
        <begin position="25"/>
        <end position="270"/>
    </location>
</feature>
<feature type="domain" description="HTH cro/C1-type" evidence="6">
    <location>
        <begin position="38"/>
        <end position="54"/>
    </location>
</feature>